<accession>A0A6F8ZIS6</accession>
<dbReference type="KEGG" id="hfv:R50_1993"/>
<keyword evidence="4" id="KW-1185">Reference proteome</keyword>
<feature type="domain" description="Actin homologue MreB-like C-terminal" evidence="2">
    <location>
        <begin position="161"/>
        <end position="280"/>
    </location>
</feature>
<dbReference type="AlphaFoldDB" id="A0A6F8ZIS6"/>
<proteinExistence type="predicted"/>
<sequence length="310" mass="33434">MDLGHGWVKAMTGDRRVLFPALMAPADTAAVADWGDVDGDRPVLINGAPKWIGEPARWHDGAPLWSRDKAQDADSVEMVLVALAALQLAGPVRVAIGLPLGWWATHRAELAMAWKGRSAVVRWPGQEPLRPVIEDVLVLPQGIAAASLLATSTYPPGPWLVVDVGYRTTEYVLAIKEPSGQLRYNTSKAGSVELGMARVWTQVADELSREARAPFTAAEVEGRDEVFVRGRSWPLADRIARASENLTVHLRRSLAPILDDALLKARGVLLVGGGAGALAAHWPEALLPADPQWANAEAYWAALVTRPDGK</sequence>
<protein>
    <submittedName>
        <fullName evidence="3">ALP_N domain-containing protein</fullName>
    </submittedName>
</protein>
<organism evidence="3 4">
    <name type="scientific">Candidatus Hydrogenisulfobacillus filiaventi</name>
    <dbReference type="NCBI Taxonomy" id="2707344"/>
    <lineage>
        <taxon>Bacteria</taxon>
        <taxon>Bacillati</taxon>
        <taxon>Bacillota</taxon>
        <taxon>Clostridia</taxon>
        <taxon>Eubacteriales</taxon>
        <taxon>Clostridiales Family XVII. Incertae Sedis</taxon>
        <taxon>Candidatus Hydrogenisulfobacillus</taxon>
    </lineage>
</organism>
<dbReference type="SUPFAM" id="SSF53067">
    <property type="entry name" value="Actin-like ATPase domain"/>
    <property type="match status" value="2"/>
</dbReference>
<dbReference type="Gene3D" id="3.30.420.40">
    <property type="match status" value="2"/>
</dbReference>
<evidence type="ECO:0000313" key="3">
    <source>
        <dbReference type="EMBL" id="CAB1129490.1"/>
    </source>
</evidence>
<dbReference type="InterPro" id="IPR040607">
    <property type="entry name" value="ALP_N"/>
</dbReference>
<feature type="domain" description="Actin-like protein N-terminal" evidence="1">
    <location>
        <begin position="1"/>
        <end position="143"/>
    </location>
</feature>
<evidence type="ECO:0000259" key="1">
    <source>
        <dbReference type="Pfam" id="PF17989"/>
    </source>
</evidence>
<gene>
    <name evidence="3" type="ORF">R50_1993</name>
</gene>
<dbReference type="EMBL" id="LR778114">
    <property type="protein sequence ID" value="CAB1129490.1"/>
    <property type="molecule type" value="Genomic_DNA"/>
</dbReference>
<reference evidence="3 4" key="1">
    <citation type="submission" date="2020-02" db="EMBL/GenBank/DDBJ databases">
        <authorList>
            <person name="Hogendoorn C."/>
        </authorList>
    </citation>
    <scope>NUCLEOTIDE SEQUENCE [LARGE SCALE GENOMIC DNA]</scope>
    <source>
        <strain evidence="3">R501</strain>
    </source>
</reference>
<dbReference type="Proteomes" id="UP000503399">
    <property type="component" value="Chromosome"/>
</dbReference>
<dbReference type="InterPro" id="IPR049067">
    <property type="entry name" value="MreB-like_C"/>
</dbReference>
<dbReference type="Pfam" id="PF17989">
    <property type="entry name" value="ALP_N"/>
    <property type="match status" value="1"/>
</dbReference>
<evidence type="ECO:0000259" key="2">
    <source>
        <dbReference type="Pfam" id="PF21522"/>
    </source>
</evidence>
<name>A0A6F8ZIS6_9FIRM</name>
<dbReference type="InterPro" id="IPR043129">
    <property type="entry name" value="ATPase_NBD"/>
</dbReference>
<evidence type="ECO:0000313" key="4">
    <source>
        <dbReference type="Proteomes" id="UP000503399"/>
    </source>
</evidence>
<dbReference type="Pfam" id="PF21522">
    <property type="entry name" value="MreB-like_C"/>
    <property type="match status" value="1"/>
</dbReference>